<feature type="transmembrane region" description="Helical" evidence="7">
    <location>
        <begin position="157"/>
        <end position="179"/>
    </location>
</feature>
<dbReference type="InterPro" id="IPR011701">
    <property type="entry name" value="MFS"/>
</dbReference>
<dbReference type="PROSITE" id="PS50850">
    <property type="entry name" value="MFS"/>
    <property type="match status" value="1"/>
</dbReference>
<evidence type="ECO:0000313" key="10">
    <source>
        <dbReference type="Proteomes" id="UP000183529"/>
    </source>
</evidence>
<accession>A0AAQ1JVX9</accession>
<reference evidence="9 10" key="1">
    <citation type="submission" date="2016-10" db="EMBL/GenBank/DDBJ databases">
        <authorList>
            <person name="Varghese N."/>
            <person name="Submissions S."/>
        </authorList>
    </citation>
    <scope>NUCLEOTIDE SEQUENCE [LARGE SCALE GENOMIC DNA]</scope>
    <source>
        <strain evidence="9 10">LMG 22274</strain>
    </source>
</reference>
<evidence type="ECO:0000313" key="9">
    <source>
        <dbReference type="EMBL" id="SEK02072.1"/>
    </source>
</evidence>
<evidence type="ECO:0000256" key="4">
    <source>
        <dbReference type="ARBA" id="ARBA00022692"/>
    </source>
</evidence>
<feature type="transmembrane region" description="Helical" evidence="7">
    <location>
        <begin position="219"/>
        <end position="236"/>
    </location>
</feature>
<dbReference type="GO" id="GO:0022857">
    <property type="term" value="F:transmembrane transporter activity"/>
    <property type="evidence" value="ECO:0007669"/>
    <property type="project" value="InterPro"/>
</dbReference>
<evidence type="ECO:0000256" key="5">
    <source>
        <dbReference type="ARBA" id="ARBA00022989"/>
    </source>
</evidence>
<comment type="caution">
    <text evidence="9">The sequence shown here is derived from an EMBL/GenBank/DDBJ whole genome shotgun (WGS) entry which is preliminary data.</text>
</comment>
<keyword evidence="4 7" id="KW-0812">Transmembrane</keyword>
<organism evidence="9 10">
    <name type="scientific">Paraburkholderia tropica</name>
    <dbReference type="NCBI Taxonomy" id="92647"/>
    <lineage>
        <taxon>Bacteria</taxon>
        <taxon>Pseudomonadati</taxon>
        <taxon>Pseudomonadota</taxon>
        <taxon>Betaproteobacteria</taxon>
        <taxon>Burkholderiales</taxon>
        <taxon>Burkholderiaceae</taxon>
        <taxon>Paraburkholderia</taxon>
    </lineage>
</organism>
<evidence type="ECO:0000256" key="6">
    <source>
        <dbReference type="ARBA" id="ARBA00023136"/>
    </source>
</evidence>
<dbReference type="EMBL" id="FNZM01000013">
    <property type="protein sequence ID" value="SEK02072.1"/>
    <property type="molecule type" value="Genomic_DNA"/>
</dbReference>
<comment type="subcellular location">
    <subcellularLocation>
        <location evidence="1">Cell membrane</location>
        <topology evidence="1">Multi-pass membrane protein</topology>
    </subcellularLocation>
</comment>
<feature type="transmembrane region" description="Helical" evidence="7">
    <location>
        <begin position="67"/>
        <end position="86"/>
    </location>
</feature>
<feature type="transmembrane region" description="Helical" evidence="7">
    <location>
        <begin position="305"/>
        <end position="330"/>
    </location>
</feature>
<dbReference type="Proteomes" id="UP000183529">
    <property type="component" value="Unassembled WGS sequence"/>
</dbReference>
<gene>
    <name evidence="9" type="ORF">SAMN05216550_113130</name>
</gene>
<dbReference type="InterPro" id="IPR004638">
    <property type="entry name" value="EmrB-like"/>
</dbReference>
<feature type="transmembrane region" description="Helical" evidence="7">
    <location>
        <begin position="274"/>
        <end position="299"/>
    </location>
</feature>
<feature type="domain" description="Major facilitator superfamily (MFS) profile" evidence="8">
    <location>
        <begin position="33"/>
        <end position="480"/>
    </location>
</feature>
<proteinExistence type="predicted"/>
<evidence type="ECO:0000256" key="7">
    <source>
        <dbReference type="SAM" id="Phobius"/>
    </source>
</evidence>
<dbReference type="Pfam" id="PF07690">
    <property type="entry name" value="MFS_1"/>
    <property type="match status" value="1"/>
</dbReference>
<keyword evidence="5 7" id="KW-1133">Transmembrane helix</keyword>
<feature type="transmembrane region" description="Helical" evidence="7">
    <location>
        <begin position="124"/>
        <end position="145"/>
    </location>
</feature>
<evidence type="ECO:0000256" key="1">
    <source>
        <dbReference type="ARBA" id="ARBA00004651"/>
    </source>
</evidence>
<keyword evidence="2" id="KW-0813">Transport</keyword>
<dbReference type="GO" id="GO:0005886">
    <property type="term" value="C:plasma membrane"/>
    <property type="evidence" value="ECO:0007669"/>
    <property type="project" value="UniProtKB-SubCell"/>
</dbReference>
<sequence length="489" mass="51502">MMGPIDAGYTRPLDAVDLRPPVMRLALDRRTATALLVAAVFFMENLDATVIGTALPTMARDFGTAAAHLSIGVSAYLVALTVFIPISGWMADRFGARNVFCAAIVIFTLASLLCAASGDLVAFTAARTLQGVGGAMMVPVGRLVVLRHTPKEEIVRAIAILTWPALVAPVLGPPVGGWISTHWSWHWIFLLNLPLGIAALIAALALVDNENARRAPFDVTGFVLTGAGFGLFMSGLEAASRADVSRWLALAMLAAGLALLAISAFHLKRAANPLFGLAPLSIATFRVTALGGSLFRIAIGTAPFLLPLMFQLAFGYSAVEAGTLLLWLFAGNLAMKPATTRIMNTFGFRQVLIGNGVLVALGFAAFTLLNADTPRWIVCALLFVSGMTRSMQFTAMNTIGFADVPQTQMSHATTLFSVLQQMNAGMGIAIGALALSVAQLLHGTPQATPGTADFHLAFGMIAAMAALAIVDSVMLAHDAGERVLARERS</sequence>
<evidence type="ECO:0000259" key="8">
    <source>
        <dbReference type="PROSITE" id="PS50850"/>
    </source>
</evidence>
<dbReference type="PANTHER" id="PTHR23501:SF1">
    <property type="entry name" value="TRANSPORT PROTEIN HSRA-RELATED"/>
    <property type="match status" value="1"/>
</dbReference>
<dbReference type="SUPFAM" id="SSF103473">
    <property type="entry name" value="MFS general substrate transporter"/>
    <property type="match status" value="1"/>
</dbReference>
<evidence type="ECO:0000256" key="3">
    <source>
        <dbReference type="ARBA" id="ARBA00022475"/>
    </source>
</evidence>
<keyword evidence="3" id="KW-1003">Cell membrane</keyword>
<dbReference type="PRINTS" id="PR01036">
    <property type="entry name" value="TCRTETB"/>
</dbReference>
<evidence type="ECO:0000256" key="2">
    <source>
        <dbReference type="ARBA" id="ARBA00022448"/>
    </source>
</evidence>
<feature type="transmembrane region" description="Helical" evidence="7">
    <location>
        <begin position="185"/>
        <end position="207"/>
    </location>
</feature>
<keyword evidence="6 7" id="KW-0472">Membrane</keyword>
<dbReference type="AlphaFoldDB" id="A0AAQ1JVX9"/>
<feature type="transmembrane region" description="Helical" evidence="7">
    <location>
        <begin position="248"/>
        <end position="267"/>
    </location>
</feature>
<dbReference type="Gene3D" id="1.20.1250.20">
    <property type="entry name" value="MFS general substrate transporter like domains"/>
    <property type="match status" value="2"/>
</dbReference>
<name>A0AAQ1JVX9_9BURK</name>
<dbReference type="PANTHER" id="PTHR23501">
    <property type="entry name" value="MAJOR FACILITATOR SUPERFAMILY"/>
    <property type="match status" value="1"/>
</dbReference>
<dbReference type="InterPro" id="IPR020846">
    <property type="entry name" value="MFS_dom"/>
</dbReference>
<feature type="transmembrane region" description="Helical" evidence="7">
    <location>
        <begin position="454"/>
        <end position="476"/>
    </location>
</feature>
<feature type="transmembrane region" description="Helical" evidence="7">
    <location>
        <begin position="423"/>
        <end position="442"/>
    </location>
</feature>
<feature type="transmembrane region" description="Helical" evidence="7">
    <location>
        <begin position="98"/>
        <end position="118"/>
    </location>
</feature>
<protein>
    <submittedName>
        <fullName evidence="9">Drug resistance transporter, EmrB/QacA subfamily</fullName>
    </submittedName>
</protein>
<dbReference type="NCBIfam" id="TIGR00711">
    <property type="entry name" value="efflux_EmrB"/>
    <property type="match status" value="1"/>
</dbReference>
<dbReference type="InterPro" id="IPR036259">
    <property type="entry name" value="MFS_trans_sf"/>
</dbReference>
<feature type="transmembrane region" description="Helical" evidence="7">
    <location>
        <begin position="33"/>
        <end position="55"/>
    </location>
</feature>
<feature type="transmembrane region" description="Helical" evidence="7">
    <location>
        <begin position="351"/>
        <end position="369"/>
    </location>
</feature>